<evidence type="ECO:0000313" key="3">
    <source>
        <dbReference type="Proteomes" id="UP000054284"/>
    </source>
</evidence>
<dbReference type="Proteomes" id="UP000054284">
    <property type="component" value="Unassembled WGS sequence"/>
</dbReference>
<keyword evidence="1" id="KW-1133">Transmembrane helix</keyword>
<dbReference type="EMBL" id="ASRH01000011">
    <property type="protein sequence ID" value="EWG06642.1"/>
    <property type="molecule type" value="Genomic_DNA"/>
</dbReference>
<feature type="transmembrane region" description="Helical" evidence="1">
    <location>
        <begin position="50"/>
        <end position="75"/>
    </location>
</feature>
<evidence type="ECO:0000256" key="1">
    <source>
        <dbReference type="SAM" id="Phobius"/>
    </source>
</evidence>
<keyword evidence="1" id="KW-0472">Membrane</keyword>
<gene>
    <name evidence="2" type="ORF">ASUL_08514</name>
</gene>
<keyword evidence="3" id="KW-1185">Reference proteome</keyword>
<keyword evidence="1" id="KW-0812">Transmembrane</keyword>
<name>W7KVL6_9CREN</name>
<protein>
    <submittedName>
        <fullName evidence="2">Uncharacterized protein</fullName>
    </submittedName>
</protein>
<sequence>MRAYTAVDVMKAFLLMGEESLEFRIPLEIKVDNAMTAEIRPISLLLKDNWYLATNGMVVINMLLEPLIAIVSGTMMSNASRKVRRFGIKYR</sequence>
<reference evidence="2 3" key="1">
    <citation type="journal article" date="2014" name="Genome Announc.">
        <title>Draft Genome Sequence of the Sulfolobales Archaeon AZ1, Obtained through Metagenomic Analysis of a Mexican Hot Spring.</title>
        <authorList>
            <person name="Servin-Garciduenas L.E."/>
            <person name="Martinez-Romero E."/>
        </authorList>
    </citation>
    <scope>NUCLEOTIDE SEQUENCE [LARGE SCALE GENOMIC DNA]</scope>
    <source>
        <strain evidence="2">AZ1-illumnia</strain>
    </source>
</reference>
<dbReference type="AlphaFoldDB" id="W7KVL6"/>
<accession>W7KVL6</accession>
<proteinExistence type="predicted"/>
<organism evidence="2 3">
    <name type="scientific">Candidatus Aramenus sulfurataquae</name>
    <dbReference type="NCBI Taxonomy" id="1326980"/>
    <lineage>
        <taxon>Archaea</taxon>
        <taxon>Thermoproteota</taxon>
        <taxon>Thermoprotei</taxon>
        <taxon>Sulfolobales</taxon>
        <taxon>Sulfolobaceae</taxon>
        <taxon>Candidatus Aramenus</taxon>
    </lineage>
</organism>
<evidence type="ECO:0000313" key="2">
    <source>
        <dbReference type="EMBL" id="EWG06642.1"/>
    </source>
</evidence>
<comment type="caution">
    <text evidence="2">The sequence shown here is derived from an EMBL/GenBank/DDBJ whole genome shotgun (WGS) entry which is preliminary data.</text>
</comment>